<dbReference type="Proteomes" id="UP000254181">
    <property type="component" value="Unassembled WGS sequence"/>
</dbReference>
<organism evidence="3 4">
    <name type="scientific">Escherichia coli</name>
    <dbReference type="NCBI Taxonomy" id="562"/>
    <lineage>
        <taxon>Bacteria</taxon>
        <taxon>Pseudomonadati</taxon>
        <taxon>Pseudomonadota</taxon>
        <taxon>Gammaproteobacteria</taxon>
        <taxon>Enterobacterales</taxon>
        <taxon>Enterobacteriaceae</taxon>
        <taxon>Escherichia</taxon>
    </lineage>
</organism>
<dbReference type="CDD" id="cd00093">
    <property type="entry name" value="HTH_XRE"/>
    <property type="match status" value="1"/>
</dbReference>
<gene>
    <name evidence="3" type="primary">ybaQ</name>
    <name evidence="3" type="ORF">NCTC9075_04977</name>
</gene>
<keyword evidence="1" id="KW-0238">DNA-binding</keyword>
<dbReference type="InterPro" id="IPR013430">
    <property type="entry name" value="Toxin_antidote_HigA"/>
</dbReference>
<dbReference type="NCBIfam" id="TIGR02607">
    <property type="entry name" value="antidote_HigA"/>
    <property type="match status" value="1"/>
</dbReference>
<feature type="domain" description="HTH cro/C1-type" evidence="2">
    <location>
        <begin position="16"/>
        <end position="70"/>
    </location>
</feature>
<dbReference type="PANTHER" id="PTHR36924:SF1">
    <property type="entry name" value="ANTITOXIN HIGA-1"/>
    <property type="match status" value="1"/>
</dbReference>
<dbReference type="PROSITE" id="PS50943">
    <property type="entry name" value="HTH_CROC1"/>
    <property type="match status" value="1"/>
</dbReference>
<protein>
    <submittedName>
        <fullName evidence="3">XRE family plasmid maintenance system antidote protein</fullName>
    </submittedName>
</protein>
<dbReference type="GO" id="GO:0003677">
    <property type="term" value="F:DNA binding"/>
    <property type="evidence" value="ECO:0007669"/>
    <property type="project" value="UniProtKB-KW"/>
</dbReference>
<evidence type="ECO:0000313" key="4">
    <source>
        <dbReference type="Proteomes" id="UP000254181"/>
    </source>
</evidence>
<dbReference type="Gene3D" id="1.10.260.40">
    <property type="entry name" value="lambda repressor-like DNA-binding domains"/>
    <property type="match status" value="1"/>
</dbReference>
<sequence>MKQATRKPTTPGDILLYEYLEPLDLKINELAELLHVHRNSVSALINNNRKLTTEMAFRLAKVFDTTVDFWLNLQAAVDLWEVENNMRTQEELDGLKQWLNIWHAVKSVQKRSRRIISL</sequence>
<dbReference type="EMBL" id="UGEM01000004">
    <property type="protein sequence ID" value="STP21522.1"/>
    <property type="molecule type" value="Genomic_DNA"/>
</dbReference>
<evidence type="ECO:0000256" key="1">
    <source>
        <dbReference type="ARBA" id="ARBA00023125"/>
    </source>
</evidence>
<name>A0A377KCV1_ECOLX</name>
<reference evidence="3 4" key="1">
    <citation type="submission" date="2018-06" db="EMBL/GenBank/DDBJ databases">
        <authorList>
            <consortium name="Pathogen Informatics"/>
            <person name="Doyle S."/>
        </authorList>
    </citation>
    <scope>NUCLEOTIDE SEQUENCE [LARGE SCALE GENOMIC DNA]</scope>
    <source>
        <strain evidence="3 4">NCTC9075</strain>
    </source>
</reference>
<dbReference type="PANTHER" id="PTHR36924">
    <property type="entry name" value="ANTITOXIN HIGA-1"/>
    <property type="match status" value="1"/>
</dbReference>
<evidence type="ECO:0000259" key="2">
    <source>
        <dbReference type="PROSITE" id="PS50943"/>
    </source>
</evidence>
<dbReference type="Pfam" id="PF01381">
    <property type="entry name" value="HTH_3"/>
    <property type="match status" value="1"/>
</dbReference>
<dbReference type="InterPro" id="IPR010982">
    <property type="entry name" value="Lambda_DNA-bd_dom_sf"/>
</dbReference>
<dbReference type="SUPFAM" id="SSF47413">
    <property type="entry name" value="lambda repressor-like DNA-binding domains"/>
    <property type="match status" value="1"/>
</dbReference>
<dbReference type="AlphaFoldDB" id="A0A377KCV1"/>
<evidence type="ECO:0000313" key="3">
    <source>
        <dbReference type="EMBL" id="STP21522.1"/>
    </source>
</evidence>
<accession>A0A377KCV1</accession>
<dbReference type="InterPro" id="IPR001387">
    <property type="entry name" value="Cro/C1-type_HTH"/>
</dbReference>
<dbReference type="SMART" id="SM00530">
    <property type="entry name" value="HTH_XRE"/>
    <property type="match status" value="1"/>
</dbReference>
<proteinExistence type="predicted"/>